<evidence type="ECO:0000256" key="2">
    <source>
        <dbReference type="ARBA" id="ARBA00007103"/>
    </source>
</evidence>
<feature type="compositionally biased region" description="Basic and acidic residues" evidence="7">
    <location>
        <begin position="310"/>
        <end position="319"/>
    </location>
</feature>
<keyword evidence="6" id="KW-0198">Cysteine biosynthesis</keyword>
<dbReference type="GO" id="GO:0016740">
    <property type="term" value="F:transferase activity"/>
    <property type="evidence" value="ECO:0007669"/>
    <property type="project" value="UniProtKB-KW"/>
</dbReference>
<keyword evidence="10" id="KW-1185">Reference proteome</keyword>
<sequence>MAATSDVTTLVGKTPLFYVHKASKGRSEATIAAKLESFNAGGSVKDRMARAMLLDAEERGLITPGKTTLIEGTSGNTGIALAYLAAARGYKLIAVMPEYYSLERRVILKSLGAEVVLTEGKKGTAGAVEKIEELLGKVPDSYCLNQFENPRNPGIHYDTTGPEIWEATQGKVDIFIAGVGTGGTVTGVGRFLKEKNPSIKIIAVEPTESPVISGGEHSPHLIQVSSQEALEHSKLVTKEEGLLVGISSGATFAAALKVGARPENRGKLIVTVFASSGERYLSSALYDDLSSEARQQKFEPFPRPETPPTSEDRRAHDSTPKYCSAI</sequence>
<accession>A0A2P6THN8</accession>
<dbReference type="InterPro" id="IPR001926">
    <property type="entry name" value="TrpB-like_PALP"/>
</dbReference>
<evidence type="ECO:0000256" key="6">
    <source>
        <dbReference type="ARBA" id="ARBA00023192"/>
    </source>
</evidence>
<feature type="region of interest" description="Disordered" evidence="7">
    <location>
        <begin position="293"/>
        <end position="326"/>
    </location>
</feature>
<comment type="caution">
    <text evidence="9">The sequence shown here is derived from an EMBL/GenBank/DDBJ whole genome shotgun (WGS) entry which is preliminary data.</text>
</comment>
<comment type="similarity">
    <text evidence="2">Belongs to the cysteine synthase/cystathionine beta-synthase family.</text>
</comment>
<dbReference type="InterPro" id="IPR001216">
    <property type="entry name" value="P-phosphate_BS"/>
</dbReference>
<dbReference type="SUPFAM" id="SSF53686">
    <property type="entry name" value="Tryptophan synthase beta subunit-like PLP-dependent enzymes"/>
    <property type="match status" value="1"/>
</dbReference>
<dbReference type="FunFam" id="3.40.50.1100:FF:000002">
    <property type="entry name" value="Cysteine synthase"/>
    <property type="match status" value="1"/>
</dbReference>
<dbReference type="STRING" id="3076.A0A2P6THN8"/>
<dbReference type="GO" id="GO:0006535">
    <property type="term" value="P:cysteine biosynthetic process from serine"/>
    <property type="evidence" value="ECO:0007669"/>
    <property type="project" value="InterPro"/>
</dbReference>
<evidence type="ECO:0000256" key="5">
    <source>
        <dbReference type="ARBA" id="ARBA00022898"/>
    </source>
</evidence>
<evidence type="ECO:0000256" key="3">
    <source>
        <dbReference type="ARBA" id="ARBA00022605"/>
    </source>
</evidence>
<dbReference type="Pfam" id="PF00291">
    <property type="entry name" value="PALP"/>
    <property type="match status" value="1"/>
</dbReference>
<organism evidence="9 10">
    <name type="scientific">Chlorella sorokiniana</name>
    <name type="common">Freshwater green alga</name>
    <dbReference type="NCBI Taxonomy" id="3076"/>
    <lineage>
        <taxon>Eukaryota</taxon>
        <taxon>Viridiplantae</taxon>
        <taxon>Chlorophyta</taxon>
        <taxon>core chlorophytes</taxon>
        <taxon>Trebouxiophyceae</taxon>
        <taxon>Chlorellales</taxon>
        <taxon>Chlorellaceae</taxon>
        <taxon>Chlorella clade</taxon>
        <taxon>Chlorella</taxon>
    </lineage>
</organism>
<name>A0A2P6THN8_CHLSO</name>
<gene>
    <name evidence="9" type="ORF">C2E21_7459</name>
</gene>
<dbReference type="OrthoDB" id="10259545at2759"/>
<evidence type="ECO:0000256" key="4">
    <source>
        <dbReference type="ARBA" id="ARBA00022679"/>
    </source>
</evidence>
<dbReference type="AlphaFoldDB" id="A0A2P6THN8"/>
<dbReference type="InterPro" id="IPR050214">
    <property type="entry name" value="Cys_Synth/Cystath_Beta-Synth"/>
</dbReference>
<dbReference type="PANTHER" id="PTHR10314">
    <property type="entry name" value="CYSTATHIONINE BETA-SYNTHASE"/>
    <property type="match status" value="1"/>
</dbReference>
<evidence type="ECO:0000313" key="10">
    <source>
        <dbReference type="Proteomes" id="UP000239899"/>
    </source>
</evidence>
<keyword evidence="5" id="KW-0663">Pyridoxal phosphate</keyword>
<evidence type="ECO:0000256" key="7">
    <source>
        <dbReference type="SAM" id="MobiDB-lite"/>
    </source>
</evidence>
<evidence type="ECO:0000259" key="8">
    <source>
        <dbReference type="Pfam" id="PF00291"/>
    </source>
</evidence>
<dbReference type="Gene3D" id="3.40.50.1100">
    <property type="match status" value="2"/>
</dbReference>
<dbReference type="EMBL" id="LHPG02000015">
    <property type="protein sequence ID" value="PRW33805.1"/>
    <property type="molecule type" value="Genomic_DNA"/>
</dbReference>
<keyword evidence="3" id="KW-0028">Amino-acid biosynthesis</keyword>
<proteinExistence type="inferred from homology"/>
<evidence type="ECO:0000313" key="9">
    <source>
        <dbReference type="EMBL" id="PRW33805.1"/>
    </source>
</evidence>
<feature type="domain" description="Tryptophan synthase beta chain-like PALP" evidence="8">
    <location>
        <begin position="7"/>
        <end position="215"/>
    </location>
</feature>
<keyword evidence="4" id="KW-0808">Transferase</keyword>
<evidence type="ECO:0000256" key="1">
    <source>
        <dbReference type="ARBA" id="ARBA00001933"/>
    </source>
</evidence>
<protein>
    <submittedName>
        <fullName evidence="9">Cysteine synthase</fullName>
    </submittedName>
</protein>
<dbReference type="CDD" id="cd01561">
    <property type="entry name" value="CBS_like"/>
    <property type="match status" value="1"/>
</dbReference>
<dbReference type="InterPro" id="IPR036052">
    <property type="entry name" value="TrpB-like_PALP_sf"/>
</dbReference>
<dbReference type="Proteomes" id="UP000239899">
    <property type="component" value="Unassembled WGS sequence"/>
</dbReference>
<comment type="cofactor">
    <cofactor evidence="1">
        <name>pyridoxal 5'-phosphate</name>
        <dbReference type="ChEBI" id="CHEBI:597326"/>
    </cofactor>
</comment>
<reference evidence="9 10" key="1">
    <citation type="journal article" date="2018" name="Plant J.">
        <title>Genome sequences of Chlorella sorokiniana UTEX 1602 and Micractinium conductrix SAG 241.80: implications to maltose excretion by a green alga.</title>
        <authorList>
            <person name="Arriola M.B."/>
            <person name="Velmurugan N."/>
            <person name="Zhang Y."/>
            <person name="Plunkett M.H."/>
            <person name="Hondzo H."/>
            <person name="Barney B.M."/>
        </authorList>
    </citation>
    <scope>NUCLEOTIDE SEQUENCE [LARGE SCALE GENOMIC DNA]</scope>
    <source>
        <strain evidence="10">UTEX 1602</strain>
    </source>
</reference>
<dbReference type="PROSITE" id="PS00901">
    <property type="entry name" value="CYS_SYNTHASE"/>
    <property type="match status" value="1"/>
</dbReference>